<dbReference type="Proteomes" id="UP000515823">
    <property type="component" value="Chromosome"/>
</dbReference>
<sequence>MNFHLPSDSDLFQGISMEDSESMLGCLSPVLKKFEKEEYVFYAGSTIRTAGLILKGAVHIIKEDLWGNKRIMETAGPGQLFGEAYACMQTEALLISVVTAEKSEILFLDINRILTTCPTACAFHTRLIRNLLSVMAEKNLTLTRKLDHITQKSTREKVMAYLSFQASSQHTHTFTIPFNRQQLADYLSVERSALSAELSKMQADGLILYHKNEFTILL</sequence>
<evidence type="ECO:0000259" key="4">
    <source>
        <dbReference type="PROSITE" id="PS50042"/>
    </source>
</evidence>
<proteinExistence type="predicted"/>
<dbReference type="AlphaFoldDB" id="A0A7G9G1C2"/>
<evidence type="ECO:0000256" key="3">
    <source>
        <dbReference type="ARBA" id="ARBA00023163"/>
    </source>
</evidence>
<keyword evidence="2" id="KW-0238">DNA-binding</keyword>
<feature type="domain" description="HTH crp-type" evidence="5">
    <location>
        <begin position="152"/>
        <end position="218"/>
    </location>
</feature>
<dbReference type="PROSITE" id="PS51063">
    <property type="entry name" value="HTH_CRP_2"/>
    <property type="match status" value="1"/>
</dbReference>
<dbReference type="GO" id="GO:0003677">
    <property type="term" value="F:DNA binding"/>
    <property type="evidence" value="ECO:0007669"/>
    <property type="project" value="UniProtKB-KW"/>
</dbReference>
<dbReference type="CDD" id="cd00038">
    <property type="entry name" value="CAP_ED"/>
    <property type="match status" value="1"/>
</dbReference>
<dbReference type="EMBL" id="CP060634">
    <property type="protein sequence ID" value="QNM04604.1"/>
    <property type="molecule type" value="Genomic_DNA"/>
</dbReference>
<accession>A0A7G9G1C2</accession>
<evidence type="ECO:0000256" key="2">
    <source>
        <dbReference type="ARBA" id="ARBA00023125"/>
    </source>
</evidence>
<keyword evidence="1" id="KW-0805">Transcription regulation</keyword>
<keyword evidence="7" id="KW-1185">Reference proteome</keyword>
<dbReference type="InterPro" id="IPR012318">
    <property type="entry name" value="HTH_CRP"/>
</dbReference>
<dbReference type="SUPFAM" id="SSF51206">
    <property type="entry name" value="cAMP-binding domain-like"/>
    <property type="match status" value="1"/>
</dbReference>
<evidence type="ECO:0000259" key="5">
    <source>
        <dbReference type="PROSITE" id="PS51063"/>
    </source>
</evidence>
<dbReference type="SUPFAM" id="SSF46785">
    <property type="entry name" value="Winged helix' DNA-binding domain"/>
    <property type="match status" value="1"/>
</dbReference>
<dbReference type="KEGG" id="qdo:H9Q78_09005"/>
<dbReference type="RefSeq" id="WP_249301123.1">
    <property type="nucleotide sequence ID" value="NZ_CP060634.1"/>
</dbReference>
<feature type="domain" description="Cyclic nucleotide-binding" evidence="4">
    <location>
        <begin position="11"/>
        <end position="109"/>
    </location>
</feature>
<organism evidence="6 7">
    <name type="scientific">Qiania dongpingensis</name>
    <dbReference type="NCBI Taxonomy" id="2763669"/>
    <lineage>
        <taxon>Bacteria</taxon>
        <taxon>Bacillati</taxon>
        <taxon>Bacillota</taxon>
        <taxon>Clostridia</taxon>
        <taxon>Lachnospirales</taxon>
        <taxon>Lachnospiraceae</taxon>
        <taxon>Qiania</taxon>
    </lineage>
</organism>
<dbReference type="GO" id="GO:0006355">
    <property type="term" value="P:regulation of DNA-templated transcription"/>
    <property type="evidence" value="ECO:0007669"/>
    <property type="project" value="InterPro"/>
</dbReference>
<dbReference type="InterPro" id="IPR036390">
    <property type="entry name" value="WH_DNA-bd_sf"/>
</dbReference>
<evidence type="ECO:0000313" key="7">
    <source>
        <dbReference type="Proteomes" id="UP000515823"/>
    </source>
</evidence>
<name>A0A7G9G1C2_9FIRM</name>
<dbReference type="InterPro" id="IPR014710">
    <property type="entry name" value="RmlC-like_jellyroll"/>
</dbReference>
<dbReference type="Gene3D" id="2.60.120.10">
    <property type="entry name" value="Jelly Rolls"/>
    <property type="match status" value="1"/>
</dbReference>
<evidence type="ECO:0000256" key="1">
    <source>
        <dbReference type="ARBA" id="ARBA00023015"/>
    </source>
</evidence>
<dbReference type="InterPro" id="IPR000595">
    <property type="entry name" value="cNMP-bd_dom"/>
</dbReference>
<protein>
    <submittedName>
        <fullName evidence="6">Crp/Fnr family transcriptional regulator</fullName>
    </submittedName>
</protein>
<dbReference type="PROSITE" id="PS50042">
    <property type="entry name" value="CNMP_BINDING_3"/>
    <property type="match status" value="1"/>
</dbReference>
<dbReference type="Pfam" id="PF13545">
    <property type="entry name" value="HTH_Crp_2"/>
    <property type="match status" value="1"/>
</dbReference>
<dbReference type="InterPro" id="IPR018490">
    <property type="entry name" value="cNMP-bd_dom_sf"/>
</dbReference>
<evidence type="ECO:0000313" key="6">
    <source>
        <dbReference type="EMBL" id="QNM04604.1"/>
    </source>
</evidence>
<gene>
    <name evidence="6" type="ORF">H9Q78_09005</name>
</gene>
<reference evidence="6 7" key="1">
    <citation type="submission" date="2020-08" db="EMBL/GenBank/DDBJ databases">
        <authorList>
            <person name="Liu C."/>
            <person name="Sun Q."/>
        </authorList>
    </citation>
    <scope>NUCLEOTIDE SEQUENCE [LARGE SCALE GENOMIC DNA]</scope>
    <source>
        <strain evidence="6 7">NSJ-38</strain>
    </source>
</reference>
<keyword evidence="3" id="KW-0804">Transcription</keyword>
<dbReference type="Pfam" id="PF00027">
    <property type="entry name" value="cNMP_binding"/>
    <property type="match status" value="1"/>
</dbReference>